<organism evidence="1 2">
    <name type="scientific">Methylomarinum roseum</name>
    <dbReference type="NCBI Taxonomy" id="3067653"/>
    <lineage>
        <taxon>Bacteria</taxon>
        <taxon>Pseudomonadati</taxon>
        <taxon>Pseudomonadota</taxon>
        <taxon>Gammaproteobacteria</taxon>
        <taxon>Methylococcales</taxon>
        <taxon>Methylococcaceae</taxon>
        <taxon>Methylomarinum</taxon>
    </lineage>
</organism>
<protein>
    <recommendedName>
        <fullName evidence="3">Transposase</fullName>
    </recommendedName>
</protein>
<dbReference type="AlphaFoldDB" id="A0AAU7NVQ9"/>
<evidence type="ECO:0008006" key="3">
    <source>
        <dbReference type="Google" id="ProtNLM"/>
    </source>
</evidence>
<gene>
    <name evidence="1" type="ORF">Q9L42_002855</name>
</gene>
<sequence length="122" mass="13757">MKTEEMDFLDVFGQLDDPRIDRKKLHPMPKILLLTLYRNREDSPPGNPPGYAQRLISPPVRFFGGLLREAALHWHRSRRVTTVGWIRRQAIRLDTHNANFAPGAGLAACFAKPPYIGIAAVG</sequence>
<dbReference type="Proteomes" id="UP001225378">
    <property type="component" value="Chromosome"/>
</dbReference>
<dbReference type="KEGG" id="mech:Q9L42_002855"/>
<proteinExistence type="predicted"/>
<evidence type="ECO:0000313" key="2">
    <source>
        <dbReference type="Proteomes" id="UP001225378"/>
    </source>
</evidence>
<accession>A0AAU7NVQ9</accession>
<evidence type="ECO:0000313" key="1">
    <source>
        <dbReference type="EMBL" id="XBS21073.1"/>
    </source>
</evidence>
<dbReference type="RefSeq" id="WP_305909949.1">
    <property type="nucleotide sequence ID" value="NZ_CP157743.1"/>
</dbReference>
<name>A0AAU7NVQ9_9GAMM</name>
<reference evidence="1 2" key="1">
    <citation type="journal article" date="2024" name="Microbiology">
        <title>Methylomarinum rosea sp. nov., a novel halophilic methanotrophic bacterium from the hypersaline Lake Elton.</title>
        <authorList>
            <person name="Suleimanov R.Z."/>
            <person name="Oshkin I.Y."/>
            <person name="Danilova O.V."/>
            <person name="Suzina N.E."/>
            <person name="Dedysh S.N."/>
        </authorList>
    </citation>
    <scope>NUCLEOTIDE SEQUENCE [LARGE SCALE GENOMIC DNA]</scope>
    <source>
        <strain evidence="1 2">Ch1-1</strain>
    </source>
</reference>
<dbReference type="EMBL" id="CP157743">
    <property type="protein sequence ID" value="XBS21073.1"/>
    <property type="molecule type" value="Genomic_DNA"/>
</dbReference>
<keyword evidence="2" id="KW-1185">Reference proteome</keyword>